<dbReference type="EMBL" id="LNXW01000013">
    <property type="protein sequence ID" value="KTC80211.1"/>
    <property type="molecule type" value="Genomic_DNA"/>
</dbReference>
<reference evidence="1 2" key="1">
    <citation type="submission" date="2015-11" db="EMBL/GenBank/DDBJ databases">
        <title>Genomic analysis of 38 Legionella species identifies large and diverse effector repertoires.</title>
        <authorList>
            <person name="Burstein D."/>
            <person name="Amaro F."/>
            <person name="Zusman T."/>
            <person name="Lifshitz Z."/>
            <person name="Cohen O."/>
            <person name="Gilbert J.A."/>
            <person name="Pupko T."/>
            <person name="Shuman H.A."/>
            <person name="Segal G."/>
        </authorList>
    </citation>
    <scope>NUCLEOTIDE SEQUENCE [LARGE SCALE GENOMIC DNA]</scope>
    <source>
        <strain evidence="1 2">ORW</strain>
    </source>
</reference>
<proteinExistence type="predicted"/>
<dbReference type="PATRIC" id="fig|28084.5.peg.2419"/>
<dbReference type="RefSeq" id="WP_058387942.1">
    <property type="nucleotide sequence ID" value="NZ_LNXW01000013.1"/>
</dbReference>
<sequence length="873" mass="100163">MLTVKQLKELLTVYQNQEAIFSPGLDAKTLKIMQQESGFTFSFFTQLIQGRDEDSSLDKDAKIIRNYFKTRWGLLKKSNLAYTRHPFLPANQFCLKIAEAIAGPKEAICRILMPGLVGFNRESADLKLETEQEGHFELENYITNQAYTKLIPIAEIFQTAKVNSDLVIADFQPPANQVVYQLGGRDMLNLEQVAGKASEIFIQVLKKQHRQKYDNNSIGFALHQLALELRKASVADSGSEEWADNEVLAGAIKTFYELWRLLSQDLSLPENTDLDHKTPIRQLNLKSFGRAHLTLESYLLALFVRHKDCVLTDEEFIRQQQEDIFPCAHQISNCLFEFLNQYPDLYKVPINAQPKEVLPSLNPLLDEVLEALTHRPQMLDGDDQGLLDQLIELIRKSSEYHDIEAATFIEPFIQSFQDFILLADHPKLFKEVAACVQPRFADLNTVATIHRLIHLFTKEQQQLIVDAQFKALIQEYNTKDKYQRLIVKLEEPAKSSLRKKYAEQLAASITSCQDFLQLGETVSADLLDEVFASLEDKYPVLLNSYDNTCQILQALFHYGNQQKKVLAFVKPNLYQWLNPDNYTSFHEFLLSYDTAVVHRIMADELSSRITSFKEWTTHYVAWSNHDAIQSALLEQFFLQFKDEIKDGDALISLLQKTGNNSKLKVLQRFLSLIHSKDLFKQCLALMPSNTHERLLSKVPFDSFVSTISELQEIADLFESDKLRQIIFAQFNPEKLDCTKEEFASLTQLKFELKMLEEFSQGFDPQKAVTHLKHYVASMSGYGYSMFRAHPNKKVGMATHLINQLQNDSLSNLEKLIALREAQQKIADEYNRWGTASNSQLYSIISDSLNKVVESEENSSDPGQSLGRFHLLWQ</sequence>
<accession>A0A0W0S9R0</accession>
<gene>
    <name evidence="1" type="ORF">Lche_2231</name>
</gene>
<dbReference type="OrthoDB" id="5653237at2"/>
<name>A0A0W0S9R0_9GAMM</name>
<organism evidence="1 2">
    <name type="scientific">Legionella cherrii</name>
    <dbReference type="NCBI Taxonomy" id="28084"/>
    <lineage>
        <taxon>Bacteria</taxon>
        <taxon>Pseudomonadati</taxon>
        <taxon>Pseudomonadota</taxon>
        <taxon>Gammaproteobacteria</taxon>
        <taxon>Legionellales</taxon>
        <taxon>Legionellaceae</taxon>
        <taxon>Legionella</taxon>
    </lineage>
</organism>
<comment type="caution">
    <text evidence="1">The sequence shown here is derived from an EMBL/GenBank/DDBJ whole genome shotgun (WGS) entry which is preliminary data.</text>
</comment>
<evidence type="ECO:0000313" key="2">
    <source>
        <dbReference type="Proteomes" id="UP000054921"/>
    </source>
</evidence>
<evidence type="ECO:0000313" key="1">
    <source>
        <dbReference type="EMBL" id="KTC80211.1"/>
    </source>
</evidence>
<dbReference type="Proteomes" id="UP000054921">
    <property type="component" value="Unassembled WGS sequence"/>
</dbReference>
<protein>
    <submittedName>
        <fullName evidence="1">Uncharacterized protein</fullName>
    </submittedName>
</protein>
<dbReference type="AlphaFoldDB" id="A0A0W0S9R0"/>